<proteinExistence type="predicted"/>
<evidence type="ECO:0008006" key="3">
    <source>
        <dbReference type="Google" id="ProtNLM"/>
    </source>
</evidence>
<gene>
    <name evidence="1" type="ORF">GCM10009654_35350</name>
</gene>
<dbReference type="SUPFAM" id="SSF56112">
    <property type="entry name" value="Protein kinase-like (PK-like)"/>
    <property type="match status" value="1"/>
</dbReference>
<accession>A0ABN1UZ67</accession>
<reference evidence="1 2" key="1">
    <citation type="journal article" date="2019" name="Int. J. Syst. Evol. Microbiol.">
        <title>The Global Catalogue of Microorganisms (GCM) 10K type strain sequencing project: providing services to taxonomists for standard genome sequencing and annotation.</title>
        <authorList>
            <consortium name="The Broad Institute Genomics Platform"/>
            <consortium name="The Broad Institute Genome Sequencing Center for Infectious Disease"/>
            <person name="Wu L."/>
            <person name="Ma J."/>
        </authorList>
    </citation>
    <scope>NUCLEOTIDE SEQUENCE [LARGE SCALE GENOMIC DNA]</scope>
    <source>
        <strain evidence="1 2">JCM 12696</strain>
    </source>
</reference>
<comment type="caution">
    <text evidence="1">The sequence shown here is derived from an EMBL/GenBank/DDBJ whole genome shotgun (WGS) entry which is preliminary data.</text>
</comment>
<dbReference type="InterPro" id="IPR011009">
    <property type="entry name" value="Kinase-like_dom_sf"/>
</dbReference>
<dbReference type="Proteomes" id="UP001501371">
    <property type="component" value="Unassembled WGS sequence"/>
</dbReference>
<sequence>MSRTAPGPEFWDLIRLHTGDLADVRPTPRGFSSDLTALVESEKGRFFVKAMANRPGGRRDSIVRERLINPAVQPISPALRWHTENDAWVVLGFEAVEGRTSDFAPDSPDLPAIVGVIDRIGELGLPPVAHDWPETRWNRFAAHPADVSLFQGEALLHTDINPSNLLVGDGNTWAVDWSWPTRGAAFIDPACLVVQLIAAGHSVESAESCASDCAAWARADPKAIDAFAAATSRMHRAFAERRPGVQWLGAMGEAARSWAAHRGVEG</sequence>
<evidence type="ECO:0000313" key="1">
    <source>
        <dbReference type="EMBL" id="GAA1175078.1"/>
    </source>
</evidence>
<name>A0ABN1UZ67_9ACTN</name>
<organism evidence="1 2">
    <name type="scientific">Streptomyces hebeiensis</name>
    <dbReference type="NCBI Taxonomy" id="229486"/>
    <lineage>
        <taxon>Bacteria</taxon>
        <taxon>Bacillati</taxon>
        <taxon>Actinomycetota</taxon>
        <taxon>Actinomycetes</taxon>
        <taxon>Kitasatosporales</taxon>
        <taxon>Streptomycetaceae</taxon>
        <taxon>Streptomyces</taxon>
    </lineage>
</organism>
<evidence type="ECO:0000313" key="2">
    <source>
        <dbReference type="Proteomes" id="UP001501371"/>
    </source>
</evidence>
<keyword evidence="2" id="KW-1185">Reference proteome</keyword>
<protein>
    <recommendedName>
        <fullName evidence="3">Protein kinase</fullName>
    </recommendedName>
</protein>
<dbReference type="EMBL" id="BAAAKV010000030">
    <property type="protein sequence ID" value="GAA1175078.1"/>
    <property type="molecule type" value="Genomic_DNA"/>
</dbReference>
<dbReference type="RefSeq" id="WP_344277212.1">
    <property type="nucleotide sequence ID" value="NZ_BAAAKV010000030.1"/>
</dbReference>